<proteinExistence type="predicted"/>
<organism evidence="1 2">
    <name type="scientific">Candidatus Collierbacteria bacterium GW2011_GWC2_44_18</name>
    <dbReference type="NCBI Taxonomy" id="1618392"/>
    <lineage>
        <taxon>Bacteria</taxon>
        <taxon>Candidatus Collieribacteriota</taxon>
    </lineage>
</organism>
<sequence length="221" mass="23708">MKKLLIGLVILFILVIAGLSYLGLMPFLSGFIAKQVDLGIKADPAFVTAFESKYGVSNGTGKVSLDVNLSSAEVTSIFAVWEERDKYFPLHNVQIRFNPDGTGEASGFLRVSTAISLAKNLGYSDSDIETGKKYVQYVAGDLPFYVKGTGGMTSNVLSINPSTFQIGRVTVPESITNPVAVAVGDMIERRLSQIGGANIQEANFKSGSFSFVGSVPETIKY</sequence>
<comment type="caution">
    <text evidence="1">The sequence shown here is derived from an EMBL/GenBank/DDBJ whole genome shotgun (WGS) entry which is preliminary data.</text>
</comment>
<name>A0A0G1HQ37_9BACT</name>
<protein>
    <submittedName>
        <fullName evidence="1">Uncharacterized protein</fullName>
    </submittedName>
</protein>
<dbReference type="EMBL" id="LCIE01000009">
    <property type="protein sequence ID" value="KKT49261.1"/>
    <property type="molecule type" value="Genomic_DNA"/>
</dbReference>
<accession>A0A0G1HQ37</accession>
<evidence type="ECO:0000313" key="2">
    <source>
        <dbReference type="Proteomes" id="UP000034172"/>
    </source>
</evidence>
<dbReference type="Proteomes" id="UP000034172">
    <property type="component" value="Unassembled WGS sequence"/>
</dbReference>
<dbReference type="AlphaFoldDB" id="A0A0G1HQ37"/>
<reference evidence="1 2" key="1">
    <citation type="journal article" date="2015" name="Nature">
        <title>rRNA introns, odd ribosomes, and small enigmatic genomes across a large radiation of phyla.</title>
        <authorList>
            <person name="Brown C.T."/>
            <person name="Hug L.A."/>
            <person name="Thomas B.C."/>
            <person name="Sharon I."/>
            <person name="Castelle C.J."/>
            <person name="Singh A."/>
            <person name="Wilkins M.J."/>
            <person name="Williams K.H."/>
            <person name="Banfield J.F."/>
        </authorList>
    </citation>
    <scope>NUCLEOTIDE SEQUENCE [LARGE SCALE GENOMIC DNA]</scope>
</reference>
<evidence type="ECO:0000313" key="1">
    <source>
        <dbReference type="EMBL" id="KKT49261.1"/>
    </source>
</evidence>
<gene>
    <name evidence="1" type="ORF">UW41_C0009G0028</name>
</gene>